<dbReference type="PANTHER" id="PTHR24361">
    <property type="entry name" value="MITOGEN-ACTIVATED KINASE KINASE KINASE"/>
    <property type="match status" value="1"/>
</dbReference>
<dbReference type="PROSITE" id="PS00108">
    <property type="entry name" value="PROTEIN_KINASE_ST"/>
    <property type="match status" value="1"/>
</dbReference>
<dbReference type="PANTHER" id="PTHR24361:SF433">
    <property type="entry name" value="PROTEIN KINASE DOMAIN-CONTAINING PROTEIN"/>
    <property type="match status" value="1"/>
</dbReference>
<evidence type="ECO:0000256" key="8">
    <source>
        <dbReference type="ARBA" id="ARBA00048679"/>
    </source>
</evidence>
<dbReference type="Gene3D" id="3.30.200.20">
    <property type="entry name" value="Phosphorylase Kinase, domain 1"/>
    <property type="match status" value="1"/>
</dbReference>
<evidence type="ECO:0000256" key="6">
    <source>
        <dbReference type="ARBA" id="ARBA00022840"/>
    </source>
</evidence>
<comment type="caution">
    <text evidence="11">The sequence shown here is derived from an EMBL/GenBank/DDBJ whole genome shotgun (WGS) entry which is preliminary data.</text>
</comment>
<sequence length="617" mass="70127">MRTGLEAAFMQSNAQPDQVSSTPESSKPPADFKDILEDEDVVLEEDDVKRLPYLKDEILGSGGAAVVQRVQHTKTKALYAIKTIRFPWESHQRIETEKHFDSEVEITRSLKGHYHIVRVFATFKTADHGNIILQPVAIDGDLEMFLRRYERLFEQHETHVREITAIVPVLQRAFGCLASGLEYMHGKQIRHRDIKPRNILIHQGRVLYADFGASKDARRPGESTTEGSAMPLTRKWAPPEVLDSTKRNYSADVYSLGCVFITLFATITRAINLDHGERFRDIMEKTHADLRAAKVSPLLSFLPEIIIAMTWRDRLKRPPASTVFRIIHEHDEFYCSKCHRPKGLYTEWIWHERLRRWYCFELAGDGSPTIDRPYWDDPATQHKPPPKIAHTGSGQSSQKPQPPAVDEISREMSETRIAEDFLSPLDPPAQRISTEPASAALESSYQRLGKESQPGFFVLGRVFKMLWTASPNIPGEERSRASSQHSFEPQKNGEDAETRTFVVVRNMGNSSQCVPVQSFRRRGHGTTPSFLTDNHGIIFTAAQPPTVSSPEERNLAKRAVQVRLREGIRADVLRPESRLNYGKRYSVLHNVKVVDIGMIVDEHKHLVEAYSDTTING</sequence>
<feature type="region of interest" description="Disordered" evidence="9">
    <location>
        <begin position="474"/>
        <end position="497"/>
    </location>
</feature>
<dbReference type="EC" id="2.7.11.1" evidence="1"/>
<keyword evidence="4" id="KW-0547">Nucleotide-binding</keyword>
<feature type="region of interest" description="Disordered" evidence="9">
    <location>
        <begin position="371"/>
        <end position="410"/>
    </location>
</feature>
<feature type="compositionally biased region" description="Polar residues" evidence="9">
    <location>
        <begin position="10"/>
        <end position="25"/>
    </location>
</feature>
<dbReference type="InterPro" id="IPR053235">
    <property type="entry name" value="Ser_Thr_kinase"/>
</dbReference>
<dbReference type="InterPro" id="IPR008271">
    <property type="entry name" value="Ser/Thr_kinase_AS"/>
</dbReference>
<dbReference type="OrthoDB" id="3795556at2759"/>
<feature type="domain" description="Protein kinase" evidence="10">
    <location>
        <begin position="53"/>
        <end position="333"/>
    </location>
</feature>
<dbReference type="GO" id="GO:0005737">
    <property type="term" value="C:cytoplasm"/>
    <property type="evidence" value="ECO:0007669"/>
    <property type="project" value="TreeGrafter"/>
</dbReference>
<evidence type="ECO:0000256" key="3">
    <source>
        <dbReference type="ARBA" id="ARBA00022679"/>
    </source>
</evidence>
<evidence type="ECO:0000256" key="1">
    <source>
        <dbReference type="ARBA" id="ARBA00012513"/>
    </source>
</evidence>
<dbReference type="Proteomes" id="UP000799777">
    <property type="component" value="Unassembled WGS sequence"/>
</dbReference>
<protein>
    <recommendedName>
        <fullName evidence="1">non-specific serine/threonine protein kinase</fullName>
        <ecNumber evidence="1">2.7.11.1</ecNumber>
    </recommendedName>
</protein>
<feature type="region of interest" description="Disordered" evidence="9">
    <location>
        <begin position="1"/>
        <end position="32"/>
    </location>
</feature>
<dbReference type="Pfam" id="PF20233">
    <property type="entry name" value="DUF6590"/>
    <property type="match status" value="1"/>
</dbReference>
<gene>
    <name evidence="11" type="ORF">EK21DRAFT_88503</name>
</gene>
<organism evidence="11 12">
    <name type="scientific">Setomelanomma holmii</name>
    <dbReference type="NCBI Taxonomy" id="210430"/>
    <lineage>
        <taxon>Eukaryota</taxon>
        <taxon>Fungi</taxon>
        <taxon>Dikarya</taxon>
        <taxon>Ascomycota</taxon>
        <taxon>Pezizomycotina</taxon>
        <taxon>Dothideomycetes</taxon>
        <taxon>Pleosporomycetidae</taxon>
        <taxon>Pleosporales</taxon>
        <taxon>Pleosporineae</taxon>
        <taxon>Phaeosphaeriaceae</taxon>
        <taxon>Setomelanomma</taxon>
    </lineage>
</organism>
<keyword evidence="6" id="KW-0067">ATP-binding</keyword>
<evidence type="ECO:0000313" key="11">
    <source>
        <dbReference type="EMBL" id="KAF2030980.1"/>
    </source>
</evidence>
<reference evidence="11" key="1">
    <citation type="journal article" date="2020" name="Stud. Mycol.">
        <title>101 Dothideomycetes genomes: a test case for predicting lifestyles and emergence of pathogens.</title>
        <authorList>
            <person name="Haridas S."/>
            <person name="Albert R."/>
            <person name="Binder M."/>
            <person name="Bloem J."/>
            <person name="Labutti K."/>
            <person name="Salamov A."/>
            <person name="Andreopoulos B."/>
            <person name="Baker S."/>
            <person name="Barry K."/>
            <person name="Bills G."/>
            <person name="Bluhm B."/>
            <person name="Cannon C."/>
            <person name="Castanera R."/>
            <person name="Culley D."/>
            <person name="Daum C."/>
            <person name="Ezra D."/>
            <person name="Gonzalez J."/>
            <person name="Henrissat B."/>
            <person name="Kuo A."/>
            <person name="Liang C."/>
            <person name="Lipzen A."/>
            <person name="Lutzoni F."/>
            <person name="Magnuson J."/>
            <person name="Mondo S."/>
            <person name="Nolan M."/>
            <person name="Ohm R."/>
            <person name="Pangilinan J."/>
            <person name="Park H.-J."/>
            <person name="Ramirez L."/>
            <person name="Alfaro M."/>
            <person name="Sun H."/>
            <person name="Tritt A."/>
            <person name="Yoshinaga Y."/>
            <person name="Zwiers L.-H."/>
            <person name="Turgeon B."/>
            <person name="Goodwin S."/>
            <person name="Spatafora J."/>
            <person name="Crous P."/>
            <person name="Grigoriev I."/>
        </authorList>
    </citation>
    <scope>NUCLEOTIDE SEQUENCE</scope>
    <source>
        <strain evidence="11">CBS 110217</strain>
    </source>
</reference>
<evidence type="ECO:0000313" key="12">
    <source>
        <dbReference type="Proteomes" id="UP000799777"/>
    </source>
</evidence>
<evidence type="ECO:0000256" key="7">
    <source>
        <dbReference type="ARBA" id="ARBA00047899"/>
    </source>
</evidence>
<dbReference type="SMART" id="SM00220">
    <property type="entry name" value="S_TKc"/>
    <property type="match status" value="1"/>
</dbReference>
<dbReference type="CDD" id="cd00180">
    <property type="entry name" value="PKc"/>
    <property type="match status" value="1"/>
</dbReference>
<dbReference type="PROSITE" id="PS50011">
    <property type="entry name" value="PROTEIN_KINASE_DOM"/>
    <property type="match status" value="1"/>
</dbReference>
<dbReference type="GO" id="GO:0004674">
    <property type="term" value="F:protein serine/threonine kinase activity"/>
    <property type="evidence" value="ECO:0007669"/>
    <property type="project" value="UniProtKB-KW"/>
</dbReference>
<evidence type="ECO:0000259" key="10">
    <source>
        <dbReference type="PROSITE" id="PS50011"/>
    </source>
</evidence>
<dbReference type="Gene3D" id="1.10.510.10">
    <property type="entry name" value="Transferase(Phosphotransferase) domain 1"/>
    <property type="match status" value="1"/>
</dbReference>
<keyword evidence="5 11" id="KW-0418">Kinase</keyword>
<evidence type="ECO:0000256" key="5">
    <source>
        <dbReference type="ARBA" id="ARBA00022777"/>
    </source>
</evidence>
<comment type="catalytic activity">
    <reaction evidence="7">
        <text>L-threonyl-[protein] + ATP = O-phospho-L-threonyl-[protein] + ADP + H(+)</text>
        <dbReference type="Rhea" id="RHEA:46608"/>
        <dbReference type="Rhea" id="RHEA-COMP:11060"/>
        <dbReference type="Rhea" id="RHEA-COMP:11605"/>
        <dbReference type="ChEBI" id="CHEBI:15378"/>
        <dbReference type="ChEBI" id="CHEBI:30013"/>
        <dbReference type="ChEBI" id="CHEBI:30616"/>
        <dbReference type="ChEBI" id="CHEBI:61977"/>
        <dbReference type="ChEBI" id="CHEBI:456216"/>
        <dbReference type="EC" id="2.7.11.1"/>
    </reaction>
</comment>
<proteinExistence type="predicted"/>
<accession>A0A9P4HCA8</accession>
<evidence type="ECO:0000256" key="2">
    <source>
        <dbReference type="ARBA" id="ARBA00022527"/>
    </source>
</evidence>
<dbReference type="InterPro" id="IPR011009">
    <property type="entry name" value="Kinase-like_dom_sf"/>
</dbReference>
<dbReference type="SUPFAM" id="SSF56112">
    <property type="entry name" value="Protein kinase-like (PK-like)"/>
    <property type="match status" value="1"/>
</dbReference>
<dbReference type="AlphaFoldDB" id="A0A9P4HCA8"/>
<keyword evidence="2" id="KW-0723">Serine/threonine-protein kinase</keyword>
<name>A0A9P4HCA8_9PLEO</name>
<comment type="catalytic activity">
    <reaction evidence="8">
        <text>L-seryl-[protein] + ATP = O-phospho-L-seryl-[protein] + ADP + H(+)</text>
        <dbReference type="Rhea" id="RHEA:17989"/>
        <dbReference type="Rhea" id="RHEA-COMP:9863"/>
        <dbReference type="Rhea" id="RHEA-COMP:11604"/>
        <dbReference type="ChEBI" id="CHEBI:15378"/>
        <dbReference type="ChEBI" id="CHEBI:29999"/>
        <dbReference type="ChEBI" id="CHEBI:30616"/>
        <dbReference type="ChEBI" id="CHEBI:83421"/>
        <dbReference type="ChEBI" id="CHEBI:456216"/>
        <dbReference type="EC" id="2.7.11.1"/>
    </reaction>
</comment>
<dbReference type="InterPro" id="IPR046497">
    <property type="entry name" value="DUF6590"/>
</dbReference>
<dbReference type="Pfam" id="PF00069">
    <property type="entry name" value="Pkinase"/>
    <property type="match status" value="1"/>
</dbReference>
<evidence type="ECO:0000256" key="9">
    <source>
        <dbReference type="SAM" id="MobiDB-lite"/>
    </source>
</evidence>
<dbReference type="GO" id="GO:0005524">
    <property type="term" value="F:ATP binding"/>
    <property type="evidence" value="ECO:0007669"/>
    <property type="project" value="UniProtKB-KW"/>
</dbReference>
<dbReference type="InterPro" id="IPR000719">
    <property type="entry name" value="Prot_kinase_dom"/>
</dbReference>
<keyword evidence="12" id="KW-1185">Reference proteome</keyword>
<dbReference type="EMBL" id="ML978185">
    <property type="protein sequence ID" value="KAF2030980.1"/>
    <property type="molecule type" value="Genomic_DNA"/>
</dbReference>
<keyword evidence="3" id="KW-0808">Transferase</keyword>
<evidence type="ECO:0000256" key="4">
    <source>
        <dbReference type="ARBA" id="ARBA00022741"/>
    </source>
</evidence>